<name>A0A5C5VNQ3_9BACT</name>
<proteinExistence type="predicted"/>
<evidence type="ECO:0000256" key="1">
    <source>
        <dbReference type="SAM" id="Phobius"/>
    </source>
</evidence>
<sequence>MDDQSPVRDALKSGGPRAHQITLPRLFWSVFVVALLLGYIRLLAETAGASIFGVLLLASPAIGAAATLIWEPRTWLGAILAATPLAIYYFVLPLIMGEFGETPFTILLVGGWLVLLGCCGVRLYLMSFQSLLGEVLLVWVVFVSFCCGLPTMV</sequence>
<dbReference type="RefSeq" id="WP_146429829.1">
    <property type="nucleotide sequence ID" value="NZ_SJPF01000001.1"/>
</dbReference>
<evidence type="ECO:0000313" key="3">
    <source>
        <dbReference type="Proteomes" id="UP000318878"/>
    </source>
</evidence>
<feature type="transmembrane region" description="Helical" evidence="1">
    <location>
        <begin position="51"/>
        <end position="69"/>
    </location>
</feature>
<gene>
    <name evidence="2" type="ORF">Enr8_13810</name>
</gene>
<dbReference type="AlphaFoldDB" id="A0A5C5VNQ3"/>
<accession>A0A5C5VNQ3</accession>
<keyword evidence="1" id="KW-1133">Transmembrane helix</keyword>
<feature type="transmembrane region" description="Helical" evidence="1">
    <location>
        <begin position="26"/>
        <end position="44"/>
    </location>
</feature>
<feature type="transmembrane region" description="Helical" evidence="1">
    <location>
        <begin position="104"/>
        <end position="125"/>
    </location>
</feature>
<keyword evidence="1" id="KW-0812">Transmembrane</keyword>
<comment type="caution">
    <text evidence="2">The sequence shown here is derived from an EMBL/GenBank/DDBJ whole genome shotgun (WGS) entry which is preliminary data.</text>
</comment>
<feature type="transmembrane region" description="Helical" evidence="1">
    <location>
        <begin position="131"/>
        <end position="152"/>
    </location>
</feature>
<feature type="transmembrane region" description="Helical" evidence="1">
    <location>
        <begin position="75"/>
        <end position="92"/>
    </location>
</feature>
<dbReference type="OrthoDB" id="9935050at2"/>
<protein>
    <submittedName>
        <fullName evidence="2">Uncharacterized protein</fullName>
    </submittedName>
</protein>
<keyword evidence="3" id="KW-1185">Reference proteome</keyword>
<keyword evidence="1" id="KW-0472">Membrane</keyword>
<dbReference type="EMBL" id="SJPF01000001">
    <property type="protein sequence ID" value="TWT39680.1"/>
    <property type="molecule type" value="Genomic_DNA"/>
</dbReference>
<organism evidence="2 3">
    <name type="scientific">Blastopirellula retiformator</name>
    <dbReference type="NCBI Taxonomy" id="2527970"/>
    <lineage>
        <taxon>Bacteria</taxon>
        <taxon>Pseudomonadati</taxon>
        <taxon>Planctomycetota</taxon>
        <taxon>Planctomycetia</taxon>
        <taxon>Pirellulales</taxon>
        <taxon>Pirellulaceae</taxon>
        <taxon>Blastopirellula</taxon>
    </lineage>
</organism>
<dbReference type="Proteomes" id="UP000318878">
    <property type="component" value="Unassembled WGS sequence"/>
</dbReference>
<evidence type="ECO:0000313" key="2">
    <source>
        <dbReference type="EMBL" id="TWT39680.1"/>
    </source>
</evidence>
<reference evidence="2 3" key="1">
    <citation type="submission" date="2019-02" db="EMBL/GenBank/DDBJ databases">
        <title>Deep-cultivation of Planctomycetes and their phenomic and genomic characterization uncovers novel biology.</title>
        <authorList>
            <person name="Wiegand S."/>
            <person name="Jogler M."/>
            <person name="Boedeker C."/>
            <person name="Pinto D."/>
            <person name="Vollmers J."/>
            <person name="Rivas-Marin E."/>
            <person name="Kohn T."/>
            <person name="Peeters S.H."/>
            <person name="Heuer A."/>
            <person name="Rast P."/>
            <person name="Oberbeckmann S."/>
            <person name="Bunk B."/>
            <person name="Jeske O."/>
            <person name="Meyerdierks A."/>
            <person name="Storesund J.E."/>
            <person name="Kallscheuer N."/>
            <person name="Luecker S."/>
            <person name="Lage O.M."/>
            <person name="Pohl T."/>
            <person name="Merkel B.J."/>
            <person name="Hornburger P."/>
            <person name="Mueller R.-W."/>
            <person name="Bruemmer F."/>
            <person name="Labrenz M."/>
            <person name="Spormann A.M."/>
            <person name="Op Den Camp H."/>
            <person name="Overmann J."/>
            <person name="Amann R."/>
            <person name="Jetten M.S.M."/>
            <person name="Mascher T."/>
            <person name="Medema M.H."/>
            <person name="Devos D.P."/>
            <person name="Kaster A.-K."/>
            <person name="Ovreas L."/>
            <person name="Rohde M."/>
            <person name="Galperin M.Y."/>
            <person name="Jogler C."/>
        </authorList>
    </citation>
    <scope>NUCLEOTIDE SEQUENCE [LARGE SCALE GENOMIC DNA]</scope>
    <source>
        <strain evidence="2 3">Enr8</strain>
    </source>
</reference>